<dbReference type="RefSeq" id="WP_151754650.1">
    <property type="nucleotide sequence ID" value="NZ_BKZW01000001.1"/>
</dbReference>
<gene>
    <name evidence="1" type="ORF">KDW_06950</name>
</gene>
<evidence type="ECO:0000313" key="1">
    <source>
        <dbReference type="EMBL" id="GER86533.1"/>
    </source>
</evidence>
<dbReference type="EMBL" id="BKZW01000001">
    <property type="protein sequence ID" value="GER86533.1"/>
    <property type="molecule type" value="Genomic_DNA"/>
</dbReference>
<accession>A0A5J4KFU4</accession>
<dbReference type="AlphaFoldDB" id="A0A5J4KFU4"/>
<name>A0A5J4KFU4_9CHLR</name>
<protein>
    <submittedName>
        <fullName evidence="1">TIGR04255 family protein</fullName>
    </submittedName>
</protein>
<dbReference type="Proteomes" id="UP000326912">
    <property type="component" value="Unassembled WGS sequence"/>
</dbReference>
<comment type="caution">
    <text evidence="1">The sequence shown here is derived from an EMBL/GenBank/DDBJ whole genome shotgun (WGS) entry which is preliminary data.</text>
</comment>
<sequence length="247" mass="28573">MQEQRHYPNAPITEAIIDFRVTLPEDFSFDRLLAIQDEIQELFPTSEILQANTFLIEPGSTMSVNAQSQKNGLAFTGKDQRKKVQVTLSGFTFSHLAPYSSWNNFHKEAKLLWQIYKNICQPINVTRAAVRFVNQINIPVLEKVELNDYLRTVPDVSTDLTQGMLSSFFMQLQIPQTDLNCILIINEALAPQVTPGFMSIILDIDLYREQLWQSNDESIWTFLEKLHLRKNQVFEASITDKTRRLFE</sequence>
<keyword evidence="2" id="KW-1185">Reference proteome</keyword>
<proteinExistence type="predicted"/>
<dbReference type="NCBIfam" id="TIGR04255">
    <property type="entry name" value="sporadTIGR04255"/>
    <property type="match status" value="1"/>
</dbReference>
<evidence type="ECO:0000313" key="2">
    <source>
        <dbReference type="Proteomes" id="UP000326912"/>
    </source>
</evidence>
<dbReference type="InterPro" id="IPR026349">
    <property type="entry name" value="CHP04255"/>
</dbReference>
<reference evidence="1 2" key="1">
    <citation type="submission" date="2019-10" db="EMBL/GenBank/DDBJ databases">
        <title>Dictyobacter vulcani sp. nov., within the class Ktedonobacteria, isolated from soil of volcanic Mt. Zao.</title>
        <authorList>
            <person name="Zheng Y."/>
            <person name="Wang C.M."/>
            <person name="Sakai Y."/>
            <person name="Abe K."/>
            <person name="Yokota A."/>
            <person name="Yabe S."/>
        </authorList>
    </citation>
    <scope>NUCLEOTIDE SEQUENCE [LARGE SCALE GENOMIC DNA]</scope>
    <source>
        <strain evidence="1 2">W12</strain>
    </source>
</reference>
<organism evidence="1 2">
    <name type="scientific">Dictyobacter vulcani</name>
    <dbReference type="NCBI Taxonomy" id="2607529"/>
    <lineage>
        <taxon>Bacteria</taxon>
        <taxon>Bacillati</taxon>
        <taxon>Chloroflexota</taxon>
        <taxon>Ktedonobacteria</taxon>
        <taxon>Ktedonobacterales</taxon>
        <taxon>Dictyobacteraceae</taxon>
        <taxon>Dictyobacter</taxon>
    </lineage>
</organism>